<keyword evidence="3" id="KW-1185">Reference proteome</keyword>
<dbReference type="EMBL" id="JAFIRN010000011">
    <property type="protein sequence ID" value="KAG5840156.1"/>
    <property type="molecule type" value="Genomic_DNA"/>
</dbReference>
<feature type="non-terminal residue" evidence="2">
    <location>
        <position position="1"/>
    </location>
</feature>
<evidence type="ECO:0000313" key="2">
    <source>
        <dbReference type="EMBL" id="KAG5840156.1"/>
    </source>
</evidence>
<sequence length="112" mass="11866">GRHGSAQESPSSFPSFPPFFLPSPCPNPRIFPQQPFFFCFPSPRLSGGGIRPTESSSDARTGVLAVRTTGSPAPRVPAHGGGAGGPCCRPAHLRSRSRRSVLYSVSLGFLKE</sequence>
<dbReference type="Proteomes" id="UP001044222">
    <property type="component" value="Chromosome 11"/>
</dbReference>
<accession>A0A9D3M1G3</accession>
<organism evidence="2 3">
    <name type="scientific">Anguilla anguilla</name>
    <name type="common">European freshwater eel</name>
    <name type="synonym">Muraena anguilla</name>
    <dbReference type="NCBI Taxonomy" id="7936"/>
    <lineage>
        <taxon>Eukaryota</taxon>
        <taxon>Metazoa</taxon>
        <taxon>Chordata</taxon>
        <taxon>Craniata</taxon>
        <taxon>Vertebrata</taxon>
        <taxon>Euteleostomi</taxon>
        <taxon>Actinopterygii</taxon>
        <taxon>Neopterygii</taxon>
        <taxon>Teleostei</taxon>
        <taxon>Anguilliformes</taxon>
        <taxon>Anguillidae</taxon>
        <taxon>Anguilla</taxon>
    </lineage>
</organism>
<protein>
    <submittedName>
        <fullName evidence="2">Uncharacterized protein</fullName>
    </submittedName>
</protein>
<feature type="non-terminal residue" evidence="2">
    <location>
        <position position="112"/>
    </location>
</feature>
<comment type="caution">
    <text evidence="2">The sequence shown here is derived from an EMBL/GenBank/DDBJ whole genome shotgun (WGS) entry which is preliminary data.</text>
</comment>
<feature type="region of interest" description="Disordered" evidence="1">
    <location>
        <begin position="69"/>
        <end position="90"/>
    </location>
</feature>
<name>A0A9D3M1G3_ANGAN</name>
<evidence type="ECO:0000313" key="3">
    <source>
        <dbReference type="Proteomes" id="UP001044222"/>
    </source>
</evidence>
<dbReference type="AlphaFoldDB" id="A0A9D3M1G3"/>
<gene>
    <name evidence="2" type="ORF">ANANG_G00215070</name>
</gene>
<reference evidence="2" key="1">
    <citation type="submission" date="2021-01" db="EMBL/GenBank/DDBJ databases">
        <title>A chromosome-scale assembly of European eel, Anguilla anguilla.</title>
        <authorList>
            <person name="Henkel C."/>
            <person name="Jong-Raadsen S.A."/>
            <person name="Dufour S."/>
            <person name="Weltzien F.-A."/>
            <person name="Palstra A.P."/>
            <person name="Pelster B."/>
            <person name="Spaink H.P."/>
            <person name="Van Den Thillart G.E."/>
            <person name="Jansen H."/>
            <person name="Zahm M."/>
            <person name="Klopp C."/>
            <person name="Cedric C."/>
            <person name="Louis A."/>
            <person name="Berthelot C."/>
            <person name="Parey E."/>
            <person name="Roest Crollius H."/>
            <person name="Montfort J."/>
            <person name="Robinson-Rechavi M."/>
            <person name="Bucao C."/>
            <person name="Bouchez O."/>
            <person name="Gislard M."/>
            <person name="Lluch J."/>
            <person name="Milhes M."/>
            <person name="Lampietro C."/>
            <person name="Lopez Roques C."/>
            <person name="Donnadieu C."/>
            <person name="Braasch I."/>
            <person name="Desvignes T."/>
            <person name="Postlethwait J."/>
            <person name="Bobe J."/>
            <person name="Guiguen Y."/>
            <person name="Dirks R."/>
        </authorList>
    </citation>
    <scope>NUCLEOTIDE SEQUENCE</scope>
    <source>
        <strain evidence="2">Tag_6206</strain>
        <tissue evidence="2">Liver</tissue>
    </source>
</reference>
<proteinExistence type="predicted"/>
<evidence type="ECO:0000256" key="1">
    <source>
        <dbReference type="SAM" id="MobiDB-lite"/>
    </source>
</evidence>